<name>F4PQC0_CACFS</name>
<keyword evidence="2" id="KW-0378">Hydrolase</keyword>
<dbReference type="CDD" id="cd07061">
    <property type="entry name" value="HP_HAP_like"/>
    <property type="match status" value="1"/>
</dbReference>
<dbReference type="SUPFAM" id="SSF53254">
    <property type="entry name" value="Phosphoglycerate mutase-like"/>
    <property type="match status" value="1"/>
</dbReference>
<feature type="compositionally biased region" description="Basic and acidic residues" evidence="3">
    <location>
        <begin position="17"/>
        <end position="30"/>
    </location>
</feature>
<dbReference type="InterPro" id="IPR029033">
    <property type="entry name" value="His_PPase_superfam"/>
</dbReference>
<dbReference type="EMBL" id="GL883009">
    <property type="protein sequence ID" value="EGG22583.1"/>
    <property type="molecule type" value="Genomic_DNA"/>
</dbReference>
<dbReference type="InterPro" id="IPR033379">
    <property type="entry name" value="Acid_Pase_AS"/>
</dbReference>
<dbReference type="Pfam" id="PF00328">
    <property type="entry name" value="His_Phos_2"/>
    <property type="match status" value="1"/>
</dbReference>
<dbReference type="AlphaFoldDB" id="F4PQC0"/>
<dbReference type="PANTHER" id="PTHR11567">
    <property type="entry name" value="ACID PHOSPHATASE-RELATED"/>
    <property type="match status" value="1"/>
</dbReference>
<dbReference type="RefSeq" id="XP_004360434.1">
    <property type="nucleotide sequence ID" value="XM_004360377.1"/>
</dbReference>
<dbReference type="OMA" id="SWPPFTS"/>
<comment type="similarity">
    <text evidence="1">Belongs to the histidine acid phosphatase family.</text>
</comment>
<dbReference type="GeneID" id="14874747"/>
<organism evidence="4 5">
    <name type="scientific">Cavenderia fasciculata</name>
    <name type="common">Slime mold</name>
    <name type="synonym">Dictyostelium fasciculatum</name>
    <dbReference type="NCBI Taxonomy" id="261658"/>
    <lineage>
        <taxon>Eukaryota</taxon>
        <taxon>Amoebozoa</taxon>
        <taxon>Evosea</taxon>
        <taxon>Eumycetozoa</taxon>
        <taxon>Dictyostelia</taxon>
        <taxon>Acytosteliales</taxon>
        <taxon>Cavenderiaceae</taxon>
        <taxon>Cavenderia</taxon>
    </lineage>
</organism>
<protein>
    <submittedName>
        <fullName evidence="4">Histidine acid phosphatase family protein</fullName>
    </submittedName>
</protein>
<evidence type="ECO:0000256" key="2">
    <source>
        <dbReference type="ARBA" id="ARBA00022801"/>
    </source>
</evidence>
<dbReference type="GO" id="GO:0016791">
    <property type="term" value="F:phosphatase activity"/>
    <property type="evidence" value="ECO:0007669"/>
    <property type="project" value="TreeGrafter"/>
</dbReference>
<dbReference type="Gene3D" id="3.40.50.1240">
    <property type="entry name" value="Phosphoglycerate mutase-like"/>
    <property type="match status" value="1"/>
</dbReference>
<dbReference type="InterPro" id="IPR000560">
    <property type="entry name" value="His_Pase_clade-2"/>
</dbReference>
<feature type="compositionally biased region" description="Polar residues" evidence="3">
    <location>
        <begin position="1"/>
        <end position="10"/>
    </location>
</feature>
<dbReference type="PANTHER" id="PTHR11567:SF110">
    <property type="entry name" value="2-PHOSPHOXYLOSE PHOSPHATASE 1"/>
    <property type="match status" value="1"/>
</dbReference>
<evidence type="ECO:0000256" key="1">
    <source>
        <dbReference type="ARBA" id="ARBA00005375"/>
    </source>
</evidence>
<keyword evidence="5" id="KW-1185">Reference proteome</keyword>
<dbReference type="Proteomes" id="UP000007797">
    <property type="component" value="Unassembled WGS sequence"/>
</dbReference>
<sequence>MAGESNSDNNGVKKKPNIGEKIKKYKEQSETSVFRDARPIHTPFKEYQPNGYHLKFMQVITRHGRRTPESTRYPLEMWSCNNIENLISDHTEKPTCAKGQLTVFGTKDLINVGRAYHTLLIDRLQFLSPQYTPSEIYIRSSDRERTISSARSLMHGLYGGSFAESNERSPRSSTFEIRPEPIENMYPRGSCQRFSFLKSLLPKHPVVLNDQKKSELAKFNQRVQAIFDDAKDDDAPFYLQGWRSYAGLVNSFDCFKNHGLPLPRGFTQQVVERMYLEAAKEYKSMGLFPDMSVLGIGRFVGDLSRQMFAKANNEKSVHPLKFALYSAHDSTLASLLVAFKMYDDNKHPETASTLEFLLYEKESEKVEKEKEKKTVVGSKDDDKQFVKIIYNQKVLHMEDCNDQEVDNMCPLGRFREICDSLIPTNYTEQCKITDEEKKRFNVAIQNAKL</sequence>
<feature type="region of interest" description="Disordered" evidence="3">
    <location>
        <begin position="1"/>
        <end position="30"/>
    </location>
</feature>
<reference evidence="5" key="1">
    <citation type="journal article" date="2011" name="Genome Res.">
        <title>Phylogeny-wide analysis of social amoeba genomes highlights ancient origins for complex intercellular communication.</title>
        <authorList>
            <person name="Heidel A.J."/>
            <person name="Lawal H.M."/>
            <person name="Felder M."/>
            <person name="Schilde C."/>
            <person name="Helps N.R."/>
            <person name="Tunggal B."/>
            <person name="Rivero F."/>
            <person name="John U."/>
            <person name="Schleicher M."/>
            <person name="Eichinger L."/>
            <person name="Platzer M."/>
            <person name="Noegel A.A."/>
            <person name="Schaap P."/>
            <person name="Gloeckner G."/>
        </authorList>
    </citation>
    <scope>NUCLEOTIDE SEQUENCE [LARGE SCALE GENOMIC DNA]</scope>
    <source>
        <strain evidence="5">SH3</strain>
    </source>
</reference>
<dbReference type="PROSITE" id="PS00778">
    <property type="entry name" value="HIS_ACID_PHOSPHAT_2"/>
    <property type="match status" value="1"/>
</dbReference>
<dbReference type="KEGG" id="dfa:DFA_04713"/>
<evidence type="ECO:0000313" key="5">
    <source>
        <dbReference type="Proteomes" id="UP000007797"/>
    </source>
</evidence>
<accession>F4PQC0</accession>
<evidence type="ECO:0000313" key="4">
    <source>
        <dbReference type="EMBL" id="EGG22583.1"/>
    </source>
</evidence>
<gene>
    <name evidence="4" type="ORF">DFA_04713</name>
</gene>
<dbReference type="STRING" id="1054147.F4PQC0"/>
<dbReference type="InterPro" id="IPR050645">
    <property type="entry name" value="Histidine_acid_phosphatase"/>
</dbReference>
<proteinExistence type="inferred from homology"/>
<dbReference type="PROSITE" id="PS00616">
    <property type="entry name" value="HIS_ACID_PHOSPHAT_1"/>
    <property type="match status" value="1"/>
</dbReference>
<dbReference type="OrthoDB" id="16224at2759"/>
<evidence type="ECO:0000256" key="3">
    <source>
        <dbReference type="SAM" id="MobiDB-lite"/>
    </source>
</evidence>